<dbReference type="KEGG" id="pbu:L21SP3_01596"/>
<dbReference type="GO" id="GO:0046872">
    <property type="term" value="F:metal ion binding"/>
    <property type="evidence" value="ECO:0007669"/>
    <property type="project" value="UniProtKB-KW"/>
</dbReference>
<dbReference type="GO" id="GO:0004065">
    <property type="term" value="F:arylsulfatase activity"/>
    <property type="evidence" value="ECO:0007669"/>
    <property type="project" value="UniProtKB-EC"/>
</dbReference>
<dbReference type="CDD" id="cd16027">
    <property type="entry name" value="SGSH"/>
    <property type="match status" value="1"/>
</dbReference>
<evidence type="ECO:0000259" key="6">
    <source>
        <dbReference type="Pfam" id="PF00884"/>
    </source>
</evidence>
<dbReference type="PANTHER" id="PTHR42693:SF53">
    <property type="entry name" value="ENDO-4-O-SULFATASE"/>
    <property type="match status" value="1"/>
</dbReference>
<dbReference type="InterPro" id="IPR024607">
    <property type="entry name" value="Sulfatase_CS"/>
</dbReference>
<dbReference type="Proteomes" id="UP000188273">
    <property type="component" value="Chromosome"/>
</dbReference>
<organism evidence="7 8">
    <name type="scientific">Sedimentisphaera cyanobacteriorum</name>
    <dbReference type="NCBI Taxonomy" id="1940790"/>
    <lineage>
        <taxon>Bacteria</taxon>
        <taxon>Pseudomonadati</taxon>
        <taxon>Planctomycetota</taxon>
        <taxon>Phycisphaerae</taxon>
        <taxon>Sedimentisphaerales</taxon>
        <taxon>Sedimentisphaeraceae</taxon>
        <taxon>Sedimentisphaera</taxon>
    </lineage>
</organism>
<feature type="region of interest" description="Disordered" evidence="5">
    <location>
        <begin position="433"/>
        <end position="481"/>
    </location>
</feature>
<dbReference type="EMBL" id="CP019633">
    <property type="protein sequence ID" value="AQQ09782.1"/>
    <property type="molecule type" value="Genomic_DNA"/>
</dbReference>
<comment type="similarity">
    <text evidence="1">Belongs to the sulfatase family.</text>
</comment>
<reference evidence="8" key="1">
    <citation type="submission" date="2017-02" db="EMBL/GenBank/DDBJ databases">
        <title>Comparative genomics and description of representatives of a novel lineage of planctomycetes thriving in anoxic sediments.</title>
        <authorList>
            <person name="Spring S."/>
            <person name="Bunk B."/>
            <person name="Sproer C."/>
            <person name="Klenk H.-P."/>
        </authorList>
    </citation>
    <scope>NUCLEOTIDE SEQUENCE [LARGE SCALE GENOMIC DNA]</scope>
    <source>
        <strain evidence="8">L21-RPul-D3</strain>
    </source>
</reference>
<keyword evidence="3 7" id="KW-0378">Hydrolase</keyword>
<keyword evidence="2" id="KW-0479">Metal-binding</keyword>
<feature type="domain" description="Sulfatase N-terminal" evidence="6">
    <location>
        <begin position="151"/>
        <end position="297"/>
    </location>
</feature>
<evidence type="ECO:0000256" key="1">
    <source>
        <dbReference type="ARBA" id="ARBA00008779"/>
    </source>
</evidence>
<proteinExistence type="inferred from homology"/>
<keyword evidence="8" id="KW-1185">Reference proteome</keyword>
<evidence type="ECO:0000256" key="4">
    <source>
        <dbReference type="ARBA" id="ARBA00022837"/>
    </source>
</evidence>
<dbReference type="AlphaFoldDB" id="A0A1Q2HQU4"/>
<accession>A0A1Q2HQU4</accession>
<dbReference type="InterPro" id="IPR000917">
    <property type="entry name" value="Sulfatase_N"/>
</dbReference>
<dbReference type="InterPro" id="IPR017850">
    <property type="entry name" value="Alkaline_phosphatase_core_sf"/>
</dbReference>
<dbReference type="SUPFAM" id="SSF53649">
    <property type="entry name" value="Alkaline phosphatase-like"/>
    <property type="match status" value="1"/>
</dbReference>
<evidence type="ECO:0000256" key="3">
    <source>
        <dbReference type="ARBA" id="ARBA00022801"/>
    </source>
</evidence>
<feature type="domain" description="Sulfatase N-terminal" evidence="6">
    <location>
        <begin position="32"/>
        <end position="144"/>
    </location>
</feature>
<protein>
    <submittedName>
        <fullName evidence="7">Arylsulfatase</fullName>
        <ecNumber evidence="7">3.1.6.1</ecNumber>
    </submittedName>
</protein>
<keyword evidence="4" id="KW-0106">Calcium</keyword>
<dbReference type="EC" id="3.1.6.1" evidence="7"/>
<name>A0A1Q2HQU4_9BACT</name>
<dbReference type="Pfam" id="PF00884">
    <property type="entry name" value="Sulfatase"/>
    <property type="match status" value="2"/>
</dbReference>
<evidence type="ECO:0000313" key="8">
    <source>
        <dbReference type="Proteomes" id="UP000188273"/>
    </source>
</evidence>
<evidence type="ECO:0000256" key="5">
    <source>
        <dbReference type="SAM" id="MobiDB-lite"/>
    </source>
</evidence>
<dbReference type="PANTHER" id="PTHR42693">
    <property type="entry name" value="ARYLSULFATASE FAMILY MEMBER"/>
    <property type="match status" value="1"/>
</dbReference>
<gene>
    <name evidence="7" type="ORF">L21SP3_01596</name>
</gene>
<dbReference type="InterPro" id="IPR050738">
    <property type="entry name" value="Sulfatase"/>
</dbReference>
<dbReference type="Gene3D" id="3.40.720.10">
    <property type="entry name" value="Alkaline Phosphatase, subunit A"/>
    <property type="match status" value="1"/>
</dbReference>
<dbReference type="PROSITE" id="PS00523">
    <property type="entry name" value="SULFATASE_1"/>
    <property type="match status" value="1"/>
</dbReference>
<evidence type="ECO:0000256" key="2">
    <source>
        <dbReference type="ARBA" id="ARBA00022723"/>
    </source>
</evidence>
<evidence type="ECO:0000313" key="7">
    <source>
        <dbReference type="EMBL" id="AQQ09782.1"/>
    </source>
</evidence>
<dbReference type="RefSeq" id="WP_227806753.1">
    <property type="nucleotide sequence ID" value="NZ_CP019633.1"/>
</dbReference>
<sequence>MKRRTFLRNLGFQAAALTFGAGLAGGAEKKRPNFVFLITDDISPNDLGFYGNQHVKTPNLDSVAKQSLVFDNAYLTISSCSPSRCSIITGRYPHNTGAPELHTPLPKQQRTFMQEFHKAGYYTALAGKNHMGRNKSLGFDLVVDSRPSGSEKWMDVLKGRPKNKPFFMWFASHDAHRDWQINDKAPEYELEDVKVPPMMYDGTEARKNLAGFYHEVSRTDHYAGKVIEELKRQGELDNTYFIYTADNGRPFIRCKNYMYESGIKTPLLIRGPGVEQGRTDSLVSSIDYSATFLELAGLKKPETVQGVSFAKTLSDHQHQSRDAAFAERNWHVYKLHERMVRTGDWLYIWNAYPGEYNVCGESASYGFADVKEFWKAAQEGRLTENQMKVTMKNQPEEQLYNVREDPHQFCDRSKDPACKEIMDKMRSLLDKWKKQTGDSVPKNPTQDRGTLHGGGKMGKRGDFPGAANNAAEINRPGPIKL</sequence>